<name>A0A7G9TGE4_PSEMX</name>
<evidence type="ECO:0000256" key="3">
    <source>
        <dbReference type="ARBA" id="ARBA00007725"/>
    </source>
</evidence>
<protein>
    <submittedName>
        <fullName evidence="10">LPS export ABC transporter permease LptG</fullName>
    </submittedName>
</protein>
<gene>
    <name evidence="10" type="primary">lptG</name>
    <name evidence="10" type="ORF">IAE60_07110</name>
</gene>
<reference evidence="10 11" key="1">
    <citation type="submission" date="2020-08" db="EMBL/GenBank/DDBJ databases">
        <title>Streptomycin Non-resistant strain, P. mexicana.</title>
        <authorList>
            <person name="Ganesh-Kumar S."/>
            <person name="Zhe T."/>
            <person name="Yu Z."/>
            <person name="Min Y."/>
        </authorList>
    </citation>
    <scope>NUCLEOTIDE SEQUENCE [LARGE SCALE GENOMIC DNA]</scope>
    <source>
        <strain evidence="10 11">GTZY2</strain>
    </source>
</reference>
<dbReference type="InterPro" id="IPR030923">
    <property type="entry name" value="LptG"/>
</dbReference>
<keyword evidence="6 9" id="KW-1133">Transmembrane helix</keyword>
<comment type="subunit">
    <text evidence="8">Component of the lipopolysaccharide transport and assembly complex. The LptBFG transporter is composed of two ATP-binding proteins (LptB) and two transmembrane proteins (LptF and LptG).</text>
</comment>
<dbReference type="InterPro" id="IPR005495">
    <property type="entry name" value="LptG/LptF_permease"/>
</dbReference>
<evidence type="ECO:0000256" key="5">
    <source>
        <dbReference type="ARBA" id="ARBA00022692"/>
    </source>
</evidence>
<evidence type="ECO:0000313" key="11">
    <source>
        <dbReference type="Proteomes" id="UP000515838"/>
    </source>
</evidence>
<evidence type="ECO:0000256" key="8">
    <source>
        <dbReference type="ARBA" id="ARBA00026081"/>
    </source>
</evidence>
<organism evidence="10 11">
    <name type="scientific">Pseudoxanthomonas mexicana</name>
    <dbReference type="NCBI Taxonomy" id="128785"/>
    <lineage>
        <taxon>Bacteria</taxon>
        <taxon>Pseudomonadati</taxon>
        <taxon>Pseudomonadota</taxon>
        <taxon>Gammaproteobacteria</taxon>
        <taxon>Lysobacterales</taxon>
        <taxon>Lysobacteraceae</taxon>
        <taxon>Pseudoxanthomonas</taxon>
    </lineage>
</organism>
<dbReference type="OrthoDB" id="9776227at2"/>
<feature type="transmembrane region" description="Helical" evidence="9">
    <location>
        <begin position="315"/>
        <end position="339"/>
    </location>
</feature>
<dbReference type="GO" id="GO:0055085">
    <property type="term" value="P:transmembrane transport"/>
    <property type="evidence" value="ECO:0007669"/>
    <property type="project" value="InterPro"/>
</dbReference>
<feature type="transmembrane region" description="Helical" evidence="9">
    <location>
        <begin position="345"/>
        <end position="362"/>
    </location>
</feature>
<dbReference type="Pfam" id="PF03739">
    <property type="entry name" value="LptF_LptG"/>
    <property type="match status" value="1"/>
</dbReference>
<sequence length="367" mass="40784">MRFMPRLHDTYVGQVVLVTVLLAWAVLVGLDVVMALSGEIGDLGTGNYTFGHAVAWVLYTVPRRAYTMFPTAAVIGSLMGLGQLAASSELTALRALGLSRRRLSISVAAALALLTGLMVVSGETLGPWGQRQADTLKMSARTGNVAMDRYSGLWAREGNTFLYAQSGEEREQPGGKVSLQLRDVRMYELADDGRLASIAHAAIAEHLDGYWLLKNVRRTTFNERSATQTTVLGERWESELDASVLSSSLVRARNMPSHELSQNIDYRKRNGLDARDYEDQYWARWFYPLNVLALCLAAIPFAFGSLRSGGMGKRLFLGIVFAVGFWVLQTMFVRLAGAFRLDYRIAYAIPPFALLGISWLLFRRRSR</sequence>
<feature type="transmembrane region" description="Helical" evidence="9">
    <location>
        <begin position="65"/>
        <end position="82"/>
    </location>
</feature>
<keyword evidence="7 9" id="KW-0472">Membrane</keyword>
<evidence type="ECO:0000256" key="4">
    <source>
        <dbReference type="ARBA" id="ARBA00022475"/>
    </source>
</evidence>
<dbReference type="NCBIfam" id="TIGR04408">
    <property type="entry name" value="LptG_lptG"/>
    <property type="match status" value="1"/>
</dbReference>
<feature type="transmembrane region" description="Helical" evidence="9">
    <location>
        <begin position="12"/>
        <end position="36"/>
    </location>
</feature>
<dbReference type="GO" id="GO:0043190">
    <property type="term" value="C:ATP-binding cassette (ABC) transporter complex"/>
    <property type="evidence" value="ECO:0007669"/>
    <property type="project" value="InterPro"/>
</dbReference>
<proteinExistence type="inferred from homology"/>
<comment type="function">
    <text evidence="1">Part of the ABC transporter complex LptBFG involved in the translocation of lipopolysaccharide (LPS) from the inner membrane to the outer membrane.</text>
</comment>
<dbReference type="Proteomes" id="UP000515838">
    <property type="component" value="Chromosome"/>
</dbReference>
<keyword evidence="5 9" id="KW-0812">Transmembrane</keyword>
<dbReference type="PANTHER" id="PTHR33529">
    <property type="entry name" value="SLR0882 PROTEIN-RELATED"/>
    <property type="match status" value="1"/>
</dbReference>
<evidence type="ECO:0000256" key="1">
    <source>
        <dbReference type="ARBA" id="ARBA00002265"/>
    </source>
</evidence>
<dbReference type="PANTHER" id="PTHR33529:SF2">
    <property type="entry name" value="LIPOPOLYSACCHARIDE EXPORT SYSTEM PERMEASE PROTEIN LPTG"/>
    <property type="match status" value="1"/>
</dbReference>
<keyword evidence="4" id="KW-1003">Cell membrane</keyword>
<comment type="subcellular location">
    <subcellularLocation>
        <location evidence="2">Cell membrane</location>
        <topology evidence="2">Multi-pass membrane protein</topology>
    </subcellularLocation>
</comment>
<comment type="similarity">
    <text evidence="3">Belongs to the LptF/LptG family.</text>
</comment>
<dbReference type="EMBL" id="CP060731">
    <property type="protein sequence ID" value="QNN79169.1"/>
    <property type="molecule type" value="Genomic_DNA"/>
</dbReference>
<evidence type="ECO:0000256" key="2">
    <source>
        <dbReference type="ARBA" id="ARBA00004651"/>
    </source>
</evidence>
<evidence type="ECO:0000256" key="9">
    <source>
        <dbReference type="SAM" id="Phobius"/>
    </source>
</evidence>
<evidence type="ECO:0000313" key="10">
    <source>
        <dbReference type="EMBL" id="QNN79169.1"/>
    </source>
</evidence>
<dbReference type="GO" id="GO:0015920">
    <property type="term" value="P:lipopolysaccharide transport"/>
    <property type="evidence" value="ECO:0007669"/>
    <property type="project" value="TreeGrafter"/>
</dbReference>
<feature type="transmembrane region" description="Helical" evidence="9">
    <location>
        <begin position="103"/>
        <end position="121"/>
    </location>
</feature>
<dbReference type="AlphaFoldDB" id="A0A7G9TGE4"/>
<evidence type="ECO:0000256" key="6">
    <source>
        <dbReference type="ARBA" id="ARBA00022989"/>
    </source>
</evidence>
<feature type="transmembrane region" description="Helical" evidence="9">
    <location>
        <begin position="285"/>
        <end position="303"/>
    </location>
</feature>
<accession>A0A7G9TGE4</accession>
<evidence type="ECO:0000256" key="7">
    <source>
        <dbReference type="ARBA" id="ARBA00023136"/>
    </source>
</evidence>
<dbReference type="RefSeq" id="WP_162110763.1">
    <property type="nucleotide sequence ID" value="NZ_CP060731.1"/>
</dbReference>
<dbReference type="GeneID" id="81470730"/>